<dbReference type="Proteomes" id="UP000836387">
    <property type="component" value="Unassembled WGS sequence"/>
</dbReference>
<accession>A0ACA9U8E2</accession>
<name>A0ACA9U8E2_BIOOC</name>
<sequence>MKLHAAFLNVEKNLIAAGAKDGWENGYQCVAYHSLDLNEERLGIYTGLIRKFCGANRPSQTSITVPELWQGAHIEITVEGIIPA</sequence>
<reference evidence="1" key="2">
    <citation type="submission" date="2021-10" db="EMBL/GenBank/DDBJ databases">
        <authorList>
            <person name="Piombo E."/>
        </authorList>
    </citation>
    <scope>NUCLEOTIDE SEQUENCE</scope>
</reference>
<organism evidence="1 2">
    <name type="scientific">Clonostachys rosea f. rosea IK726</name>
    <dbReference type="NCBI Taxonomy" id="1349383"/>
    <lineage>
        <taxon>Eukaryota</taxon>
        <taxon>Fungi</taxon>
        <taxon>Dikarya</taxon>
        <taxon>Ascomycota</taxon>
        <taxon>Pezizomycotina</taxon>
        <taxon>Sordariomycetes</taxon>
        <taxon>Hypocreomycetidae</taxon>
        <taxon>Hypocreales</taxon>
        <taxon>Bionectriaceae</taxon>
        <taxon>Clonostachys</taxon>
    </lineage>
</organism>
<keyword evidence="2" id="KW-1185">Reference proteome</keyword>
<evidence type="ECO:0000313" key="1">
    <source>
        <dbReference type="EMBL" id="CAG9949082.1"/>
    </source>
</evidence>
<protein>
    <submittedName>
        <fullName evidence="1">Uncharacterized protein</fullName>
    </submittedName>
</protein>
<dbReference type="EMBL" id="CADEHS020000055">
    <property type="protein sequence ID" value="CAG9949082.1"/>
    <property type="molecule type" value="Genomic_DNA"/>
</dbReference>
<reference evidence="1" key="1">
    <citation type="submission" date="2020-04" db="EMBL/GenBank/DDBJ databases">
        <authorList>
            <person name="Broberg M."/>
        </authorList>
    </citation>
    <scope>NUCLEOTIDE SEQUENCE</scope>
</reference>
<evidence type="ECO:0000313" key="2">
    <source>
        <dbReference type="Proteomes" id="UP000836387"/>
    </source>
</evidence>
<gene>
    <name evidence="1" type="ORF">CRV2_00014385</name>
</gene>
<comment type="caution">
    <text evidence="1">The sequence shown here is derived from an EMBL/GenBank/DDBJ whole genome shotgun (WGS) entry which is preliminary data.</text>
</comment>
<proteinExistence type="predicted"/>